<feature type="compositionally biased region" description="Basic and acidic residues" evidence="2">
    <location>
        <begin position="195"/>
        <end position="204"/>
    </location>
</feature>
<organism evidence="5 6">
    <name type="scientific">Granulicella mallensis (strain ATCC BAA-1857 / DSM 23137 / MP5ACTX8)</name>
    <dbReference type="NCBI Taxonomy" id="682795"/>
    <lineage>
        <taxon>Bacteria</taxon>
        <taxon>Pseudomonadati</taxon>
        <taxon>Acidobacteriota</taxon>
        <taxon>Terriglobia</taxon>
        <taxon>Terriglobales</taxon>
        <taxon>Acidobacteriaceae</taxon>
        <taxon>Granulicella</taxon>
    </lineage>
</organism>
<accession>G8NU75</accession>
<dbReference type="EMBL" id="CP003130">
    <property type="protein sequence ID" value="AEU38710.1"/>
    <property type="molecule type" value="Genomic_DNA"/>
</dbReference>
<evidence type="ECO:0000313" key="5">
    <source>
        <dbReference type="EMBL" id="AEU38710.1"/>
    </source>
</evidence>
<dbReference type="InterPro" id="IPR045569">
    <property type="entry name" value="Metalloprtase-TldD/E_C"/>
</dbReference>
<dbReference type="GO" id="GO:0005829">
    <property type="term" value="C:cytosol"/>
    <property type="evidence" value="ECO:0007669"/>
    <property type="project" value="TreeGrafter"/>
</dbReference>
<feature type="chain" id="PRO_5003512347" evidence="3">
    <location>
        <begin position="38"/>
        <end position="624"/>
    </location>
</feature>
<sequence length="624" mass="66928" precursor="true">MTPPIYPKSLFRRHRSISSLGLAAFVLAAGTLTQARASDPKPGDPAVAVNAAASNPAANDPEAAASNPILMQAMSAELNRAMSSLGTAAVSANATPQPRPYFLSYSVADAENVNITAQYGAITNSSARHARIADVQVRLGSPDLDNSHGDHRTSALTTMPLPLSDDRSAIERSLWFATNRGYGKALDALEKVKTEQQVRAKEEDSSADFSTEKPASADLPPAPKLELDRSAWEQRLREITAVFRGYPHIFYDTAYMQTSHETDYFVSSEGAHVAAPNQVARLVVVARTRAADGMDLFRVETFEADTTGHLPDQATVLEKTVALAKNLDDLRSAPITEPYNGPAILSGRAAAVFFHEVLGHRLEGQRQRGDEEGQTFTKLLNKPILPSFLSVADDPTLKEFNGHPLSGHYAFDDEGQPARRVQLVDDGVLKTFLMSRLPVASFAQSNGHGRAETGKMPTGRQGNLIVTSTKTVSDAELREMLKAEAKKQGKAYGLFFEDISSGFAVTTRRSPQAFQVIPLVVYRVYVDGRPDELVRGVSIVGTPQAALNRIVATGDHQDIFNGECGAESGTIPVSAVAPAMLVSEIETQRQAQGTARPPIVEPPPLGDATDAPATPVSAATKGGR</sequence>
<evidence type="ECO:0000256" key="2">
    <source>
        <dbReference type="SAM" id="MobiDB-lite"/>
    </source>
</evidence>
<feature type="domain" description="Metalloprotease TldD/E C-terminal" evidence="4">
    <location>
        <begin position="342"/>
        <end position="587"/>
    </location>
</feature>
<dbReference type="GO" id="GO:0006508">
    <property type="term" value="P:proteolysis"/>
    <property type="evidence" value="ECO:0007669"/>
    <property type="project" value="InterPro"/>
</dbReference>
<evidence type="ECO:0000259" key="4">
    <source>
        <dbReference type="Pfam" id="PF19289"/>
    </source>
</evidence>
<reference evidence="5 6" key="1">
    <citation type="submission" date="2011-11" db="EMBL/GenBank/DDBJ databases">
        <title>Complete sequence of Granulicella mallensis MP5ACTX8.</title>
        <authorList>
            <consortium name="US DOE Joint Genome Institute"/>
            <person name="Lucas S."/>
            <person name="Copeland A."/>
            <person name="Lapidus A."/>
            <person name="Cheng J.-F."/>
            <person name="Goodwin L."/>
            <person name="Pitluck S."/>
            <person name="Peters L."/>
            <person name="Lu M."/>
            <person name="Detter J.C."/>
            <person name="Han C."/>
            <person name="Tapia R."/>
            <person name="Land M."/>
            <person name="Hauser L."/>
            <person name="Kyrpides N."/>
            <person name="Ivanova N."/>
            <person name="Mikhailova N."/>
            <person name="Pagani I."/>
            <person name="Rawat S."/>
            <person name="Mannisto M."/>
            <person name="Haggblom M."/>
            <person name="Woyke T."/>
        </authorList>
    </citation>
    <scope>NUCLEOTIDE SEQUENCE [LARGE SCALE GENOMIC DNA]</scope>
    <source>
        <strain evidence="6">ATCC BAA-1857 / DSM 23137 / MP5ACTX8</strain>
    </source>
</reference>
<feature type="region of interest" description="Disordered" evidence="2">
    <location>
        <begin position="587"/>
        <end position="624"/>
    </location>
</feature>
<gene>
    <name evidence="5" type="ordered locus">AciX8_4437</name>
</gene>
<dbReference type="eggNOG" id="COG0312">
    <property type="taxonomic scope" value="Bacteria"/>
</dbReference>
<dbReference type="Pfam" id="PF19289">
    <property type="entry name" value="PmbA_TldD_3rd"/>
    <property type="match status" value="1"/>
</dbReference>
<keyword evidence="3" id="KW-0732">Signal</keyword>
<feature type="region of interest" description="Disordered" evidence="2">
    <location>
        <begin position="195"/>
        <end position="222"/>
    </location>
</feature>
<dbReference type="SUPFAM" id="SSF111283">
    <property type="entry name" value="Putative modulator of DNA gyrase, PmbA/TldD"/>
    <property type="match status" value="1"/>
</dbReference>
<comment type="similarity">
    <text evidence="1">Belongs to the peptidase U62 family.</text>
</comment>
<evidence type="ECO:0000256" key="3">
    <source>
        <dbReference type="SAM" id="SignalP"/>
    </source>
</evidence>
<evidence type="ECO:0000313" key="6">
    <source>
        <dbReference type="Proteomes" id="UP000007113"/>
    </source>
</evidence>
<dbReference type="InterPro" id="IPR036059">
    <property type="entry name" value="TldD/PmbA_sf"/>
</dbReference>
<evidence type="ECO:0000256" key="1">
    <source>
        <dbReference type="ARBA" id="ARBA00005836"/>
    </source>
</evidence>
<dbReference type="STRING" id="682795.AciX8_4437"/>
<dbReference type="PANTHER" id="PTHR30624:SF0">
    <property type="entry name" value="METALLOPROTEASE SLR0863"/>
    <property type="match status" value="1"/>
</dbReference>
<keyword evidence="6" id="KW-1185">Reference proteome</keyword>
<protein>
    <submittedName>
        <fullName evidence="5">Peptidase U62 modulator of DNA gyrase</fullName>
    </submittedName>
</protein>
<dbReference type="Proteomes" id="UP000007113">
    <property type="component" value="Chromosome"/>
</dbReference>
<dbReference type="HOGENOM" id="CLU_034186_0_0_0"/>
<proteinExistence type="inferred from homology"/>
<dbReference type="InterPro" id="IPR051463">
    <property type="entry name" value="Peptidase_U62_metallo"/>
</dbReference>
<dbReference type="AlphaFoldDB" id="G8NU75"/>
<dbReference type="KEGG" id="gma:AciX8_4437"/>
<name>G8NU75_GRAMM</name>
<feature type="signal peptide" evidence="3">
    <location>
        <begin position="1"/>
        <end position="37"/>
    </location>
</feature>
<dbReference type="RefSeq" id="WP_014267581.1">
    <property type="nucleotide sequence ID" value="NC_016631.1"/>
</dbReference>
<dbReference type="PANTHER" id="PTHR30624">
    <property type="entry name" value="UNCHARACTERIZED PROTEIN TLDD AND PMBA"/>
    <property type="match status" value="1"/>
</dbReference>
<dbReference type="GO" id="GO:0008237">
    <property type="term" value="F:metallopeptidase activity"/>
    <property type="evidence" value="ECO:0007669"/>
    <property type="project" value="InterPro"/>
</dbReference>